<dbReference type="AlphaFoldDB" id="A0A9P4U8D5"/>
<dbReference type="OrthoDB" id="5356769at2759"/>
<sequence>MDYYQCAKVDLHHELTRRGFQAYGSQDEVAERLKEDDEQRGTIATEVGIAIGMSNAVYTWKMSCEFGKTVLASMLVGECIVHWTMNTFFPALQLFLESGLSCWIEGSQLPGAFVGLDPALRFRLTDLTHEEDGSIINTILPTRNTTPASSIRILEATVASRESIAVKGTHQVLLTTIAQEQHVVVGLRLEGMASMGYVWARVPDTAVGVAGRMWGHVRIAGMRNDVPVPFVRFPQTGVKPGAESEVVLKESMVNPKLQTRPTI</sequence>
<evidence type="ECO:0000313" key="1">
    <source>
        <dbReference type="EMBL" id="KAF2442189.1"/>
    </source>
</evidence>
<reference evidence="1" key="1">
    <citation type="journal article" date="2020" name="Stud. Mycol.">
        <title>101 Dothideomycetes genomes: a test case for predicting lifestyles and emergence of pathogens.</title>
        <authorList>
            <person name="Haridas S."/>
            <person name="Albert R."/>
            <person name="Binder M."/>
            <person name="Bloem J."/>
            <person name="Labutti K."/>
            <person name="Salamov A."/>
            <person name="Andreopoulos B."/>
            <person name="Baker S."/>
            <person name="Barry K."/>
            <person name="Bills G."/>
            <person name="Bluhm B."/>
            <person name="Cannon C."/>
            <person name="Castanera R."/>
            <person name="Culley D."/>
            <person name="Daum C."/>
            <person name="Ezra D."/>
            <person name="Gonzalez J."/>
            <person name="Henrissat B."/>
            <person name="Kuo A."/>
            <person name="Liang C."/>
            <person name="Lipzen A."/>
            <person name="Lutzoni F."/>
            <person name="Magnuson J."/>
            <person name="Mondo S."/>
            <person name="Nolan M."/>
            <person name="Ohm R."/>
            <person name="Pangilinan J."/>
            <person name="Park H.-J."/>
            <person name="Ramirez L."/>
            <person name="Alfaro M."/>
            <person name="Sun H."/>
            <person name="Tritt A."/>
            <person name="Yoshinaga Y."/>
            <person name="Zwiers L.-H."/>
            <person name="Turgeon B."/>
            <person name="Goodwin S."/>
            <person name="Spatafora J."/>
            <person name="Crous P."/>
            <person name="Grigoriev I."/>
        </authorList>
    </citation>
    <scope>NUCLEOTIDE SEQUENCE</scope>
    <source>
        <strain evidence="1">CBS 690.94</strain>
    </source>
</reference>
<protein>
    <submittedName>
        <fullName evidence="1">Uncharacterized protein</fullName>
    </submittedName>
</protein>
<comment type="caution">
    <text evidence="1">The sequence shown here is derived from an EMBL/GenBank/DDBJ whole genome shotgun (WGS) entry which is preliminary data.</text>
</comment>
<name>A0A9P4U8D5_9PLEO</name>
<dbReference type="Proteomes" id="UP000799764">
    <property type="component" value="Unassembled WGS sequence"/>
</dbReference>
<evidence type="ECO:0000313" key="2">
    <source>
        <dbReference type="Proteomes" id="UP000799764"/>
    </source>
</evidence>
<keyword evidence="2" id="KW-1185">Reference proteome</keyword>
<accession>A0A9P4U8D5</accession>
<proteinExistence type="predicted"/>
<gene>
    <name evidence="1" type="ORF">P171DRAFT_63077</name>
</gene>
<organism evidence="1 2">
    <name type="scientific">Karstenula rhodostoma CBS 690.94</name>
    <dbReference type="NCBI Taxonomy" id="1392251"/>
    <lineage>
        <taxon>Eukaryota</taxon>
        <taxon>Fungi</taxon>
        <taxon>Dikarya</taxon>
        <taxon>Ascomycota</taxon>
        <taxon>Pezizomycotina</taxon>
        <taxon>Dothideomycetes</taxon>
        <taxon>Pleosporomycetidae</taxon>
        <taxon>Pleosporales</taxon>
        <taxon>Massarineae</taxon>
        <taxon>Didymosphaeriaceae</taxon>
        <taxon>Karstenula</taxon>
    </lineage>
</organism>
<dbReference type="EMBL" id="MU001504">
    <property type="protein sequence ID" value="KAF2442189.1"/>
    <property type="molecule type" value="Genomic_DNA"/>
</dbReference>